<feature type="transmembrane region" description="Helical" evidence="1">
    <location>
        <begin position="171"/>
        <end position="195"/>
    </location>
</feature>
<feature type="transmembrane region" description="Helical" evidence="1">
    <location>
        <begin position="238"/>
        <end position="265"/>
    </location>
</feature>
<evidence type="ECO:0000256" key="1">
    <source>
        <dbReference type="SAM" id="Phobius"/>
    </source>
</evidence>
<keyword evidence="1" id="KW-1133">Transmembrane helix</keyword>
<proteinExistence type="predicted"/>
<dbReference type="InterPro" id="IPR018710">
    <property type="entry name" value="DUF2232"/>
</dbReference>
<feature type="transmembrane region" description="Helical" evidence="1">
    <location>
        <begin position="216"/>
        <end position="232"/>
    </location>
</feature>
<feature type="transmembrane region" description="Helical" evidence="1">
    <location>
        <begin position="55"/>
        <end position="88"/>
    </location>
</feature>
<feature type="transmembrane region" description="Helical" evidence="1">
    <location>
        <begin position="12"/>
        <end position="43"/>
    </location>
</feature>
<gene>
    <name evidence="2" type="ORF">EKG37_22005</name>
</gene>
<dbReference type="AlphaFoldDB" id="A0A431VSB7"/>
<dbReference type="EMBL" id="RXNT01000027">
    <property type="protein sequence ID" value="RTR26039.1"/>
    <property type="molecule type" value="Genomic_DNA"/>
</dbReference>
<organism evidence="2 3">
    <name type="scientific">Bacillus yapensis</name>
    <dbReference type="NCBI Taxonomy" id="2492960"/>
    <lineage>
        <taxon>Bacteria</taxon>
        <taxon>Bacillati</taxon>
        <taxon>Bacillota</taxon>
        <taxon>Bacilli</taxon>
        <taxon>Bacillales</taxon>
        <taxon>Bacillaceae</taxon>
        <taxon>Bacillus</taxon>
    </lineage>
</organism>
<evidence type="ECO:0000313" key="3">
    <source>
        <dbReference type="Proteomes" id="UP000271374"/>
    </source>
</evidence>
<feature type="transmembrane region" description="Helical" evidence="1">
    <location>
        <begin position="277"/>
        <end position="299"/>
    </location>
</feature>
<sequence length="313" mass="35374">MKNVHKLTEGALLLAAFAVLMLMTLYIPVLGMVSNLFLALPFIMFAAKNDRKSSIVFFVGALLISFIVGTVLALPLTLLYGLTGIVLGDFIREKKSRISGYIAGTFAFLMITILTYAASVTFFNIDIIKESIQAIKLSMDQSKEMLDALGQTVDPKMMEQFEKGIDMLETLVPSIFVMASILIVLIIELISFPIAKRFGIEIPNWTPFRELQLPKSLLWYYLGVLIASLFFNPEEGTFWYTALINLAFVLQFFMVLQGLSLIYYFSYQKGYPKALPIIITVLTFLVPFFLSIVRILGIIDLGFDFRKRISERK</sequence>
<dbReference type="PANTHER" id="PTHR41324:SF1">
    <property type="entry name" value="DUF2232 DOMAIN-CONTAINING PROTEIN"/>
    <property type="match status" value="1"/>
</dbReference>
<keyword evidence="1" id="KW-0472">Membrane</keyword>
<keyword evidence="1" id="KW-0812">Transmembrane</keyword>
<accession>A0A431VSB7</accession>
<name>A0A431VSB7_9BACI</name>
<dbReference type="OrthoDB" id="2987886at2"/>
<dbReference type="Proteomes" id="UP000271374">
    <property type="component" value="Unassembled WGS sequence"/>
</dbReference>
<dbReference type="PANTHER" id="PTHR41324">
    <property type="entry name" value="MEMBRANE PROTEIN-RELATED"/>
    <property type="match status" value="1"/>
</dbReference>
<evidence type="ECO:0000313" key="2">
    <source>
        <dbReference type="EMBL" id="RTR26039.1"/>
    </source>
</evidence>
<dbReference type="RefSeq" id="WP_126410914.1">
    <property type="nucleotide sequence ID" value="NZ_RXNT01000027.1"/>
</dbReference>
<protein>
    <submittedName>
        <fullName evidence="2">DUF2232 domain-containing protein</fullName>
    </submittedName>
</protein>
<dbReference type="Pfam" id="PF09991">
    <property type="entry name" value="DUF2232"/>
    <property type="match status" value="1"/>
</dbReference>
<reference evidence="2 3" key="1">
    <citation type="submission" date="2018-12" db="EMBL/GenBank/DDBJ databases">
        <title>Bacillus yapensis draft genome sequence.</title>
        <authorList>
            <person name="Yu L."/>
            <person name="Xu X."/>
            <person name="Tang X."/>
        </authorList>
    </citation>
    <scope>NUCLEOTIDE SEQUENCE [LARGE SCALE GENOMIC DNA]</scope>
    <source>
        <strain evidence="2 3">XXST-01</strain>
    </source>
</reference>
<keyword evidence="3" id="KW-1185">Reference proteome</keyword>
<feature type="transmembrane region" description="Helical" evidence="1">
    <location>
        <begin position="100"/>
        <end position="123"/>
    </location>
</feature>
<comment type="caution">
    <text evidence="2">The sequence shown here is derived from an EMBL/GenBank/DDBJ whole genome shotgun (WGS) entry which is preliminary data.</text>
</comment>